<name>A0A929WV33_9ACTO</name>
<comment type="caution">
    <text evidence="1">The sequence shown here is derived from an EMBL/GenBank/DDBJ whole genome shotgun (WGS) entry which is preliminary data.</text>
</comment>
<gene>
    <name evidence="1" type="ORF">HXK09_00930</name>
</gene>
<organism evidence="1 2">
    <name type="scientific">Actinomyces bouchesdurhonensis</name>
    <dbReference type="NCBI Taxonomy" id="1852361"/>
    <lineage>
        <taxon>Bacteria</taxon>
        <taxon>Bacillati</taxon>
        <taxon>Actinomycetota</taxon>
        <taxon>Actinomycetes</taxon>
        <taxon>Actinomycetales</taxon>
        <taxon>Actinomycetaceae</taxon>
        <taxon>Actinomyces</taxon>
    </lineage>
</organism>
<reference evidence="1" key="1">
    <citation type="submission" date="2020-04" db="EMBL/GenBank/DDBJ databases">
        <title>Deep metagenomics examines the oral microbiome during advanced dental caries in children, revealing novel taxa and co-occurrences with host molecules.</title>
        <authorList>
            <person name="Baker J.L."/>
            <person name="Morton J.T."/>
            <person name="Dinis M."/>
            <person name="Alvarez R."/>
            <person name="Tran N.C."/>
            <person name="Knight R."/>
            <person name="Edlund A."/>
        </authorList>
    </citation>
    <scope>NUCLEOTIDE SEQUENCE</scope>
    <source>
        <strain evidence="1">JCVI_30_bin.13</strain>
    </source>
</reference>
<protein>
    <recommendedName>
        <fullName evidence="3">WXG100 family type VII secretion target</fullName>
    </recommendedName>
</protein>
<proteinExistence type="predicted"/>
<evidence type="ECO:0000313" key="1">
    <source>
        <dbReference type="EMBL" id="MBF0965738.1"/>
    </source>
</evidence>
<evidence type="ECO:0000313" key="2">
    <source>
        <dbReference type="Proteomes" id="UP000759246"/>
    </source>
</evidence>
<accession>A0A929WV33</accession>
<sequence>MVNQETENPTYIDTKLVEDRASVDSCADALEKLASAMYAAYDWDDYAYQASVGAWEGETGQAYNDFGYRFRDLAFEFQRFCRKSAEGVRSYANQLRWSEQEMSRIRGEARRAGLTVVDWYIIHPDFQIAQPGLPPTVERTPCVGSAQDQNSDLARQKQLSDHYASCSADANKARSKIDKAVVDYIDPWCSDAESSNYLDRFCELMINAAEQVSTDYTMDTLIQYADYKIDGPVASKRAKALEAVREKVRERSGNPAVRAGAQEASEEAVEKAASKSKIGQEAEAASGVAKVAKRGVRLLGKGIGALWSFGEAYTSDTPVKTAAEGLIASAVAAPFAAPLVVSVSGVAAAAAPVVAGALVAWGVSATYEELVPLDVQQRIEEGAKDMLSTHWSDGWKKWTGG</sequence>
<dbReference type="AlphaFoldDB" id="A0A929WV33"/>
<dbReference type="EMBL" id="JABZGF010000008">
    <property type="protein sequence ID" value="MBF0965738.1"/>
    <property type="molecule type" value="Genomic_DNA"/>
</dbReference>
<dbReference type="Proteomes" id="UP000759246">
    <property type="component" value="Unassembled WGS sequence"/>
</dbReference>
<evidence type="ECO:0008006" key="3">
    <source>
        <dbReference type="Google" id="ProtNLM"/>
    </source>
</evidence>